<dbReference type="AlphaFoldDB" id="H3SGX7"/>
<dbReference type="STRING" id="1131935.PDENDC454_13912"/>
<feature type="transmembrane region" description="Helical" evidence="1">
    <location>
        <begin position="32"/>
        <end position="52"/>
    </location>
</feature>
<comment type="caution">
    <text evidence="2">The sequence shown here is derived from an EMBL/GenBank/DDBJ whole genome shotgun (WGS) entry which is preliminary data.</text>
</comment>
<reference evidence="2 3" key="1">
    <citation type="journal article" date="2012" name="J. Bacteriol.">
        <title>Genome Sequence of the Pattern-Forming Social Bacterium Paenibacillus dendritiformis C454 Chiral Morphotype.</title>
        <authorList>
            <person name="Sirota-Madi A."/>
            <person name="Olender T."/>
            <person name="Helman Y."/>
            <person name="Brainis I."/>
            <person name="Finkelshtein A."/>
            <person name="Roth D."/>
            <person name="Hagai E."/>
            <person name="Leshkowitz D."/>
            <person name="Brodsky L."/>
            <person name="Galatenko V."/>
            <person name="Nikolaev V."/>
            <person name="Gutnick D.L."/>
            <person name="Lancet D."/>
            <person name="Ben-Jacob E."/>
        </authorList>
    </citation>
    <scope>NUCLEOTIDE SEQUENCE [LARGE SCALE GENOMIC DNA]</scope>
    <source>
        <strain evidence="2 3">C454</strain>
    </source>
</reference>
<keyword evidence="1" id="KW-1133">Transmembrane helix</keyword>
<keyword evidence="3" id="KW-1185">Reference proteome</keyword>
<gene>
    <name evidence="2" type="ORF">PDENDC454_13912</name>
</gene>
<dbReference type="EMBL" id="AHKH01000032">
    <property type="protein sequence ID" value="EHQ61684.1"/>
    <property type="molecule type" value="Genomic_DNA"/>
</dbReference>
<keyword evidence="1" id="KW-0812">Transmembrane</keyword>
<name>H3SGX7_9BACL</name>
<evidence type="ECO:0000256" key="1">
    <source>
        <dbReference type="SAM" id="Phobius"/>
    </source>
</evidence>
<accession>H3SGX7</accession>
<evidence type="ECO:0000313" key="2">
    <source>
        <dbReference type="EMBL" id="EHQ61684.1"/>
    </source>
</evidence>
<organism evidence="2 3">
    <name type="scientific">Paenibacillus dendritiformis C454</name>
    <dbReference type="NCBI Taxonomy" id="1131935"/>
    <lineage>
        <taxon>Bacteria</taxon>
        <taxon>Bacillati</taxon>
        <taxon>Bacillota</taxon>
        <taxon>Bacilli</taxon>
        <taxon>Bacillales</taxon>
        <taxon>Paenibacillaceae</taxon>
        <taxon>Paenibacillus</taxon>
    </lineage>
</organism>
<keyword evidence="1" id="KW-0472">Membrane</keyword>
<evidence type="ECO:0000313" key="3">
    <source>
        <dbReference type="Proteomes" id="UP000003900"/>
    </source>
</evidence>
<protein>
    <submittedName>
        <fullName evidence="2">Uncharacterized protein</fullName>
    </submittedName>
</protein>
<dbReference type="Proteomes" id="UP000003900">
    <property type="component" value="Unassembled WGS sequence"/>
</dbReference>
<sequence length="93" mass="10099">MTVCDRSHDGHFLLYKSASAHPELIMMPAFKFAGTVNILLISAKSIAVLSFYDERSMRPNRGGSGGLYRSGAAILAQKEGSWTAALTGRYLSM</sequence>
<proteinExistence type="predicted"/>